<accession>A0A7S4PXH1</accession>
<protein>
    <submittedName>
        <fullName evidence="1">Uncharacterized protein</fullName>
    </submittedName>
</protein>
<dbReference type="InterPro" id="IPR029063">
    <property type="entry name" value="SAM-dependent_MTases_sf"/>
</dbReference>
<reference evidence="1" key="1">
    <citation type="submission" date="2021-01" db="EMBL/GenBank/DDBJ databases">
        <authorList>
            <person name="Corre E."/>
            <person name="Pelletier E."/>
            <person name="Niang G."/>
            <person name="Scheremetjew M."/>
            <person name="Finn R."/>
            <person name="Kale V."/>
            <person name="Holt S."/>
            <person name="Cochrane G."/>
            <person name="Meng A."/>
            <person name="Brown T."/>
            <person name="Cohen L."/>
        </authorList>
    </citation>
    <scope>NUCLEOTIDE SEQUENCE</scope>
    <source>
        <strain evidence="1">CCMP3105</strain>
    </source>
</reference>
<dbReference type="Gene3D" id="3.40.50.150">
    <property type="entry name" value="Vaccinia Virus protein VP39"/>
    <property type="match status" value="1"/>
</dbReference>
<dbReference type="SUPFAM" id="SSF53335">
    <property type="entry name" value="S-adenosyl-L-methionine-dependent methyltransferases"/>
    <property type="match status" value="1"/>
</dbReference>
<gene>
    <name evidence="1" type="ORF">AMON00008_LOCUS4083</name>
</gene>
<dbReference type="EMBL" id="HBNR01006189">
    <property type="protein sequence ID" value="CAE4564464.1"/>
    <property type="molecule type" value="Transcribed_RNA"/>
</dbReference>
<name>A0A7S4PXH1_9DINO</name>
<organism evidence="1">
    <name type="scientific">Alexandrium monilatum</name>
    <dbReference type="NCBI Taxonomy" id="311494"/>
    <lineage>
        <taxon>Eukaryota</taxon>
        <taxon>Sar</taxon>
        <taxon>Alveolata</taxon>
        <taxon>Dinophyceae</taxon>
        <taxon>Gonyaulacales</taxon>
        <taxon>Pyrocystaceae</taxon>
        <taxon>Alexandrium</taxon>
    </lineage>
</organism>
<proteinExistence type="predicted"/>
<dbReference type="AlphaFoldDB" id="A0A7S4PXH1"/>
<dbReference type="NCBIfam" id="TIGR01444">
    <property type="entry name" value="fkbM_fam"/>
    <property type="match status" value="1"/>
</dbReference>
<sequence>MAQAAALLGCAGPFSPCAAMCRVGCCHHGASAVVLFSPFCCWANRTTTQPANPMVWPPGPVSREELQVWRSLRATGRDAGTVRKHGLDLRFESSCWFYSKFWRRQYSSWEPGTFRVLEQFARGAVVLDVGAWIGPTALWAAHVARRVVALEPATKAFEELTANLRANPGAEAVVSPVKAALGTADEFMGMSNEGA</sequence>
<dbReference type="InterPro" id="IPR006342">
    <property type="entry name" value="FkbM_mtfrase"/>
</dbReference>
<evidence type="ECO:0000313" key="1">
    <source>
        <dbReference type="EMBL" id="CAE4564464.1"/>
    </source>
</evidence>